<proteinExistence type="predicted"/>
<name>A0A061S9Y0_9CHLO</name>
<evidence type="ECO:0000256" key="1">
    <source>
        <dbReference type="SAM" id="MobiDB-lite"/>
    </source>
</evidence>
<accession>A0A061S9Y0</accession>
<feature type="non-terminal residue" evidence="2">
    <location>
        <position position="367"/>
    </location>
</feature>
<sequence>MPSLPEASDSGAKQSASLSKLPEEVGGRLLNSVRSPSDVRVEKLAMGKGQVSRKRGNVQAIGAGGSVSTDTLLVDTGDSRRKSRRVECSRDSSAGIDDSPPVPVTPCSDMVTAAAAENTDSVSPGAYTYRYCAEDCEDSQKLGSNSVVERKRGARQLSWSSEFKAVTGQVFKKFPSRLEVRQVLNGESGSPGSDLPSSDDNETNEYSDCEEVAARFRSNKGQSGVRGKGAEACVVSKPVFSPVALKQLPGAKKHSQQASTSAGTRTRPTNNQLLYKAYFQWQHYPYTVCGDNDLSTETEACASVTSAFLQVLATLHAAESRREDSPRNILHILSTNTRRTKVVELSSGTHRVPDELRKHCLVDEAER</sequence>
<organism evidence="2">
    <name type="scientific">Tetraselmis sp. GSL018</name>
    <dbReference type="NCBI Taxonomy" id="582737"/>
    <lineage>
        <taxon>Eukaryota</taxon>
        <taxon>Viridiplantae</taxon>
        <taxon>Chlorophyta</taxon>
        <taxon>core chlorophytes</taxon>
        <taxon>Chlorodendrophyceae</taxon>
        <taxon>Chlorodendrales</taxon>
        <taxon>Chlorodendraceae</taxon>
        <taxon>Tetraselmis</taxon>
    </lineage>
</organism>
<gene>
    <name evidence="2" type="ORF">TSPGSL018_8810</name>
</gene>
<dbReference type="EMBL" id="GBEZ01004142">
    <property type="protein sequence ID" value="JAC81053.1"/>
    <property type="molecule type" value="Transcribed_RNA"/>
</dbReference>
<reference evidence="2" key="1">
    <citation type="submission" date="2014-05" db="EMBL/GenBank/DDBJ databases">
        <title>The transcriptome of the halophilic microalga Tetraselmis sp. GSL018 isolated from the Great Salt Lake, Utah.</title>
        <authorList>
            <person name="Jinkerson R.E."/>
            <person name="D'Adamo S."/>
            <person name="Posewitz M.C."/>
        </authorList>
    </citation>
    <scope>NUCLEOTIDE SEQUENCE</scope>
    <source>
        <strain evidence="2">GSL018</strain>
    </source>
</reference>
<feature type="compositionally biased region" description="Acidic residues" evidence="1">
    <location>
        <begin position="197"/>
        <end position="207"/>
    </location>
</feature>
<feature type="region of interest" description="Disordered" evidence="1">
    <location>
        <begin position="184"/>
        <end position="207"/>
    </location>
</feature>
<feature type="region of interest" description="Disordered" evidence="1">
    <location>
        <begin position="1"/>
        <end position="105"/>
    </location>
</feature>
<evidence type="ECO:0000313" key="2">
    <source>
        <dbReference type="EMBL" id="JAC81053.1"/>
    </source>
</evidence>
<feature type="compositionally biased region" description="Polar residues" evidence="1">
    <location>
        <begin position="256"/>
        <end position="267"/>
    </location>
</feature>
<dbReference type="AlphaFoldDB" id="A0A061S9Y0"/>
<protein>
    <submittedName>
        <fullName evidence="2">Uncharacterized protein</fullName>
    </submittedName>
</protein>
<feature type="region of interest" description="Disordered" evidence="1">
    <location>
        <begin position="246"/>
        <end position="267"/>
    </location>
</feature>
<feature type="compositionally biased region" description="Basic and acidic residues" evidence="1">
    <location>
        <begin position="77"/>
        <end position="90"/>
    </location>
</feature>